<evidence type="ECO:0000256" key="2">
    <source>
        <dbReference type="ARBA" id="ARBA00007965"/>
    </source>
</evidence>
<dbReference type="PANTHER" id="PTHR10332">
    <property type="entry name" value="EQUILIBRATIVE NUCLEOSIDE TRANSPORTER"/>
    <property type="match status" value="1"/>
</dbReference>
<dbReference type="OMA" id="GSPWTTK"/>
<dbReference type="Proteomes" id="UP000027361">
    <property type="component" value="Unassembled WGS sequence"/>
</dbReference>
<dbReference type="PANTHER" id="PTHR10332:SF88">
    <property type="entry name" value="EQUILIBRATIVE NUCLEOSIDE TRANSPORTER 1, ISOFORM A"/>
    <property type="match status" value="1"/>
</dbReference>
<keyword evidence="9" id="KW-1185">Reference proteome</keyword>
<organism evidence="8 9">
    <name type="scientific">Tilletiaria anomala (strain ATCC 24038 / CBS 436.72 / UBC 951)</name>
    <dbReference type="NCBI Taxonomy" id="1037660"/>
    <lineage>
        <taxon>Eukaryota</taxon>
        <taxon>Fungi</taxon>
        <taxon>Dikarya</taxon>
        <taxon>Basidiomycota</taxon>
        <taxon>Ustilaginomycotina</taxon>
        <taxon>Exobasidiomycetes</taxon>
        <taxon>Georgefischeriales</taxon>
        <taxon>Tilletiariaceae</taxon>
        <taxon>Tilletiaria</taxon>
    </lineage>
</organism>
<dbReference type="GO" id="GO:0005886">
    <property type="term" value="C:plasma membrane"/>
    <property type="evidence" value="ECO:0007669"/>
    <property type="project" value="TreeGrafter"/>
</dbReference>
<protein>
    <recommendedName>
        <fullName evidence="10">Nucleoside transporter</fullName>
    </recommendedName>
</protein>
<dbReference type="Pfam" id="PF01733">
    <property type="entry name" value="Nucleoside_tran"/>
    <property type="match status" value="1"/>
</dbReference>
<feature type="transmembrane region" description="Helical" evidence="7">
    <location>
        <begin position="227"/>
        <end position="246"/>
    </location>
</feature>
<evidence type="ECO:0000256" key="3">
    <source>
        <dbReference type="ARBA" id="ARBA00022448"/>
    </source>
</evidence>
<evidence type="ECO:0008006" key="10">
    <source>
        <dbReference type="Google" id="ProtNLM"/>
    </source>
</evidence>
<sequence>MLNAAEYRQLPGEEAAAEVFEDGTPESVEVTGRWQILPMRQKVLVYFQFGLLGAGVLLPFNALITPSEYFRACFASTKYANNFASWIVVGYNATTIVFSAHATATLEKTTPQARITRSGLCILGSLLAFTLSTFIVTQANSGTAQLYFAFVILLSIFMAAATAYFQNATVALSARFGPLCMGSMLSFQGVVGALISLVQLIAALSFVKVQSISTTETVPIDAETIKSATAFFTFTTVLMAIVLTSFRILTRTRLYAEVATKDAAAMQEAAIGASRPISSLERLVSVQRKISSLCFSIASVFGITLCLFPALTSRVTSSSAKPGTSLASPLIFSAVHFLVFNTLDVVGRTIPSLVPPKLILERGWIFILSALTRIAFVPLFKLGHLQTTHAPPAEPSDSLDLLLSRAKNDSVSILQADWVFFLLLSLFAISNGYLSTSLFLAAPNHPQLRVDERQPAATILSFWLTIGLAIGSALSFTTSNW</sequence>
<dbReference type="GeneID" id="25264186"/>
<dbReference type="GO" id="GO:0015205">
    <property type="term" value="F:nucleobase transmembrane transporter activity"/>
    <property type="evidence" value="ECO:0007669"/>
    <property type="project" value="TreeGrafter"/>
</dbReference>
<dbReference type="AlphaFoldDB" id="A0A066W3Z5"/>
<dbReference type="PRINTS" id="PR01130">
    <property type="entry name" value="DERENTRNSPRT"/>
</dbReference>
<keyword evidence="3" id="KW-0813">Transport</keyword>
<dbReference type="InParanoid" id="A0A066W3Z5"/>
<feature type="transmembrane region" description="Helical" evidence="7">
    <location>
        <begin position="118"/>
        <end position="139"/>
    </location>
</feature>
<dbReference type="PIRSF" id="PIRSF016379">
    <property type="entry name" value="ENT"/>
    <property type="match status" value="1"/>
</dbReference>
<gene>
    <name evidence="8" type="ORF">K437DRAFT_255539</name>
</gene>
<reference evidence="8 9" key="1">
    <citation type="submission" date="2014-05" db="EMBL/GenBank/DDBJ databases">
        <title>Draft genome sequence of a rare smut relative, Tilletiaria anomala UBC 951.</title>
        <authorList>
            <consortium name="DOE Joint Genome Institute"/>
            <person name="Toome M."/>
            <person name="Kuo A."/>
            <person name="Henrissat B."/>
            <person name="Lipzen A."/>
            <person name="Tritt A."/>
            <person name="Yoshinaga Y."/>
            <person name="Zane M."/>
            <person name="Barry K."/>
            <person name="Grigoriev I.V."/>
            <person name="Spatafora J.W."/>
            <person name="Aimea M.C."/>
        </authorList>
    </citation>
    <scope>NUCLEOTIDE SEQUENCE [LARGE SCALE GENOMIC DNA]</scope>
    <source>
        <strain evidence="8 9">UBC 951</strain>
    </source>
</reference>
<proteinExistence type="inferred from homology"/>
<comment type="caution">
    <text evidence="8">The sequence shown here is derived from an EMBL/GenBank/DDBJ whole genome shotgun (WGS) entry which is preliminary data.</text>
</comment>
<dbReference type="RefSeq" id="XP_013244087.1">
    <property type="nucleotide sequence ID" value="XM_013388633.1"/>
</dbReference>
<evidence type="ECO:0000313" key="9">
    <source>
        <dbReference type="Proteomes" id="UP000027361"/>
    </source>
</evidence>
<feature type="transmembrane region" description="Helical" evidence="7">
    <location>
        <begin position="185"/>
        <end position="207"/>
    </location>
</feature>
<feature type="transmembrane region" description="Helical" evidence="7">
    <location>
        <begin position="323"/>
        <end position="343"/>
    </location>
</feature>
<name>A0A066W3Z5_TILAU</name>
<keyword evidence="6 7" id="KW-0472">Membrane</keyword>
<keyword evidence="4 7" id="KW-0812">Transmembrane</keyword>
<feature type="transmembrane region" description="Helical" evidence="7">
    <location>
        <begin position="145"/>
        <end position="165"/>
    </location>
</feature>
<feature type="transmembrane region" description="Helical" evidence="7">
    <location>
        <begin position="84"/>
        <end position="106"/>
    </location>
</feature>
<accession>A0A066W3Z5</accession>
<comment type="similarity">
    <text evidence="2">Belongs to the SLC29A/ENT transporter (TC 2.A.57) family.</text>
</comment>
<dbReference type="STRING" id="1037660.A0A066W3Z5"/>
<evidence type="ECO:0000256" key="5">
    <source>
        <dbReference type="ARBA" id="ARBA00022989"/>
    </source>
</evidence>
<evidence type="ECO:0000256" key="6">
    <source>
        <dbReference type="ARBA" id="ARBA00023136"/>
    </source>
</evidence>
<evidence type="ECO:0000313" key="8">
    <source>
        <dbReference type="EMBL" id="KDN48431.1"/>
    </source>
</evidence>
<evidence type="ECO:0000256" key="1">
    <source>
        <dbReference type="ARBA" id="ARBA00004141"/>
    </source>
</evidence>
<dbReference type="GO" id="GO:0000329">
    <property type="term" value="C:fungal-type vacuole membrane"/>
    <property type="evidence" value="ECO:0007669"/>
    <property type="project" value="TreeGrafter"/>
</dbReference>
<comment type="subcellular location">
    <subcellularLocation>
        <location evidence="1">Membrane</location>
        <topology evidence="1">Multi-pass membrane protein</topology>
    </subcellularLocation>
</comment>
<keyword evidence="5 7" id="KW-1133">Transmembrane helix</keyword>
<feature type="transmembrane region" description="Helical" evidence="7">
    <location>
        <begin position="290"/>
        <end position="311"/>
    </location>
</feature>
<dbReference type="GO" id="GO:0034257">
    <property type="term" value="F:nicotinamide riboside transmembrane transporter activity"/>
    <property type="evidence" value="ECO:0007669"/>
    <property type="project" value="TreeGrafter"/>
</dbReference>
<evidence type="ECO:0000256" key="4">
    <source>
        <dbReference type="ARBA" id="ARBA00022692"/>
    </source>
</evidence>
<feature type="transmembrane region" description="Helical" evidence="7">
    <location>
        <begin position="455"/>
        <end position="476"/>
    </location>
</feature>
<feature type="transmembrane region" description="Helical" evidence="7">
    <location>
        <begin position="418"/>
        <end position="443"/>
    </location>
</feature>
<dbReference type="HOGENOM" id="CLU_021611_1_1_1"/>
<feature type="transmembrane region" description="Helical" evidence="7">
    <location>
        <begin position="43"/>
        <end position="64"/>
    </location>
</feature>
<dbReference type="EMBL" id="JMSN01000025">
    <property type="protein sequence ID" value="KDN48431.1"/>
    <property type="molecule type" value="Genomic_DNA"/>
</dbReference>
<dbReference type="OrthoDB" id="10261753at2759"/>
<dbReference type="InterPro" id="IPR002259">
    <property type="entry name" value="Eqnu_transpt"/>
</dbReference>
<evidence type="ECO:0000256" key="7">
    <source>
        <dbReference type="SAM" id="Phobius"/>
    </source>
</evidence>